<dbReference type="Gene3D" id="2.160.20.80">
    <property type="entry name" value="E3 ubiquitin-protein ligase SopA"/>
    <property type="match status" value="1"/>
</dbReference>
<dbReference type="RefSeq" id="WP_005199734.1">
    <property type="nucleotide sequence ID" value="NZ_CP178557.1"/>
</dbReference>
<geneLocation type="plasmid" evidence="2">
    <name>p1517_part_2</name>
</geneLocation>
<name>A0AAW6RF69_GORRU</name>
<proteinExistence type="predicted"/>
<evidence type="ECO:0000256" key="1">
    <source>
        <dbReference type="SAM" id="MobiDB-lite"/>
    </source>
</evidence>
<evidence type="ECO:0000313" key="2">
    <source>
        <dbReference type="EMBL" id="MDG6783085.1"/>
    </source>
</evidence>
<protein>
    <recommendedName>
        <fullName evidence="3">Pentapeptide repeat-containing protein</fullName>
    </recommendedName>
</protein>
<dbReference type="EMBL" id="JARUXG010000017">
    <property type="protein sequence ID" value="MDG6783085.1"/>
    <property type="molecule type" value="Genomic_DNA"/>
</dbReference>
<feature type="region of interest" description="Disordered" evidence="1">
    <location>
        <begin position="470"/>
        <end position="526"/>
    </location>
</feature>
<accession>A0AAW6RF69</accession>
<evidence type="ECO:0008006" key="3">
    <source>
        <dbReference type="Google" id="ProtNLM"/>
    </source>
</evidence>
<comment type="caution">
    <text evidence="2">The sequence shown here is derived from an EMBL/GenBank/DDBJ whole genome shotgun (WGS) entry which is preliminary data.</text>
</comment>
<keyword evidence="2" id="KW-0614">Plasmid</keyword>
<reference evidence="2" key="1">
    <citation type="submission" date="2023-04" db="EMBL/GenBank/DDBJ databases">
        <title>Characterization and analysis of the complete genome of Gordonia rubripertincta 112, the degrader of aromatic and aliphatic compounds.</title>
        <authorList>
            <person name="Frantsuzova E."/>
            <person name="Bogun A."/>
            <person name="Delegan Y."/>
        </authorList>
    </citation>
    <scope>NUCLEOTIDE SEQUENCE</scope>
    <source>
        <strain evidence="2">112</strain>
        <plasmid evidence="2">p1517_part_2</plasmid>
    </source>
</reference>
<organism evidence="2">
    <name type="scientific">Gordonia rubripertincta</name>
    <name type="common">Rhodococcus corallinus</name>
    <dbReference type="NCBI Taxonomy" id="36822"/>
    <lineage>
        <taxon>Bacteria</taxon>
        <taxon>Bacillati</taxon>
        <taxon>Actinomycetota</taxon>
        <taxon>Actinomycetes</taxon>
        <taxon>Mycobacteriales</taxon>
        <taxon>Gordoniaceae</taxon>
        <taxon>Gordonia</taxon>
    </lineage>
</organism>
<dbReference type="AlphaFoldDB" id="A0AAW6RF69"/>
<gene>
    <name evidence="2" type="ORF">QBL07_19895</name>
</gene>
<feature type="compositionally biased region" description="Basic residues" evidence="1">
    <location>
        <begin position="517"/>
        <end position="526"/>
    </location>
</feature>
<sequence length="526" mass="58433">MKSMLKRWGIGLCALVGVGGVYAAPLIIYSAAVTNENWGDFWRAAATPYGATTAGLFALSAGGLAFYNGHEERKVNQAVEDRRHDAETIRTLRERYTAAVEQLANDSTTISQAGVYAIAALADDWLSITQTADAQVCINLLCAYLRSAPVDASATELPPDQPVRDTIMRTIAAHLTAPDPDESAGTASKTWRDLDYDFTGAHLYDVNLDRVVFRGERTDFTDVHFHGQKASFRETEFRASRTRFERAEFHNRITSFHDAKFHSEHTAFFGTKFNGVSVFFTNAQFLGDAIHFEDAVFMNQSVTSFAGAQVWCRKDISFDVAEFHSSRTNFDSAEFHTPVATFADVQFDSRRTSFQNVQFYTDQASFMRSGFDGKTTSFREAQFHGTSLIFDEAKFRAETTSFIDAEFSSSSTSFRAASFNGAGASFRHAKFASDTTTFALVKFETTNLCEFVDPAAWKSMVFDWDEDLSKKPDSVTPAKWPPLASDPDDAAEEKLRENGPGGRAGRMARGLTVAQRLRGRLAPKRR</sequence>